<feature type="signal peptide" evidence="1">
    <location>
        <begin position="1"/>
        <end position="21"/>
    </location>
</feature>
<evidence type="ECO:0000256" key="1">
    <source>
        <dbReference type="SAM" id="SignalP"/>
    </source>
</evidence>
<dbReference type="Proteomes" id="UP000314982">
    <property type="component" value="Unassembled WGS sequence"/>
</dbReference>
<dbReference type="GeneTree" id="ENSGT01060000249126"/>
<reference evidence="3" key="1">
    <citation type="submission" date="2018-06" db="EMBL/GenBank/DDBJ databases">
        <title>Genome assembly of Danube salmon.</title>
        <authorList>
            <person name="Macqueen D.J."/>
            <person name="Gundappa M.K."/>
        </authorList>
    </citation>
    <scope>NUCLEOTIDE SEQUENCE [LARGE SCALE GENOMIC DNA]</scope>
</reference>
<protein>
    <recommendedName>
        <fullName evidence="4">Secreted protein</fullName>
    </recommendedName>
</protein>
<name>A0A4W5L092_9TELE</name>
<accession>A0A4W5L092</accession>
<dbReference type="AlphaFoldDB" id="A0A4W5L092"/>
<reference evidence="2" key="3">
    <citation type="submission" date="2025-09" db="UniProtKB">
        <authorList>
            <consortium name="Ensembl"/>
        </authorList>
    </citation>
    <scope>IDENTIFICATION</scope>
</reference>
<evidence type="ECO:0000313" key="2">
    <source>
        <dbReference type="Ensembl" id="ENSHHUP00000017214.1"/>
    </source>
</evidence>
<keyword evidence="3" id="KW-1185">Reference proteome</keyword>
<evidence type="ECO:0000313" key="3">
    <source>
        <dbReference type="Proteomes" id="UP000314982"/>
    </source>
</evidence>
<proteinExistence type="predicted"/>
<evidence type="ECO:0008006" key="4">
    <source>
        <dbReference type="Google" id="ProtNLM"/>
    </source>
</evidence>
<feature type="chain" id="PRO_5021290888" description="Secreted protein" evidence="1">
    <location>
        <begin position="22"/>
        <end position="84"/>
    </location>
</feature>
<reference evidence="2" key="2">
    <citation type="submission" date="2025-08" db="UniProtKB">
        <authorList>
            <consortium name="Ensembl"/>
        </authorList>
    </citation>
    <scope>IDENTIFICATION</scope>
</reference>
<sequence length="84" mass="8834">MLPIQVISLLSCSVWLVRVDAGGHCGLPMLVLRSADVSPKVDGLQVIYGHDALGDAGGVSHSSLSPTVLGQNTFLVVSNLKYIF</sequence>
<dbReference type="Ensembl" id="ENSHHUT00000017845.1">
    <property type="protein sequence ID" value="ENSHHUP00000017214.1"/>
    <property type="gene ID" value="ENSHHUG00000010736.1"/>
</dbReference>
<organism evidence="2 3">
    <name type="scientific">Hucho hucho</name>
    <name type="common">huchen</name>
    <dbReference type="NCBI Taxonomy" id="62062"/>
    <lineage>
        <taxon>Eukaryota</taxon>
        <taxon>Metazoa</taxon>
        <taxon>Chordata</taxon>
        <taxon>Craniata</taxon>
        <taxon>Vertebrata</taxon>
        <taxon>Euteleostomi</taxon>
        <taxon>Actinopterygii</taxon>
        <taxon>Neopterygii</taxon>
        <taxon>Teleostei</taxon>
        <taxon>Protacanthopterygii</taxon>
        <taxon>Salmoniformes</taxon>
        <taxon>Salmonidae</taxon>
        <taxon>Salmoninae</taxon>
        <taxon>Hucho</taxon>
    </lineage>
</organism>
<keyword evidence="1" id="KW-0732">Signal</keyword>